<gene>
    <name evidence="6" type="ORF">CA163_25860</name>
</gene>
<dbReference type="PANTHER" id="PTHR30126:SF84">
    <property type="entry name" value="HTH-TYPE TRANSCRIPTIONAL REGULATOR PTXR"/>
    <property type="match status" value="1"/>
</dbReference>
<dbReference type="Pfam" id="PF00126">
    <property type="entry name" value="HTH_1"/>
    <property type="match status" value="1"/>
</dbReference>
<dbReference type="Proteomes" id="UP000214596">
    <property type="component" value="Unassembled WGS sequence"/>
</dbReference>
<comment type="caution">
    <text evidence="6">The sequence shown here is derived from an EMBL/GenBank/DDBJ whole genome shotgun (WGS) entry which is preliminary data.</text>
</comment>
<evidence type="ECO:0000256" key="2">
    <source>
        <dbReference type="ARBA" id="ARBA00023015"/>
    </source>
</evidence>
<dbReference type="STRING" id="670.ACZ92_05850"/>
<dbReference type="PROSITE" id="PS50931">
    <property type="entry name" value="HTH_LYSR"/>
    <property type="match status" value="1"/>
</dbReference>
<evidence type="ECO:0000259" key="5">
    <source>
        <dbReference type="PROSITE" id="PS50931"/>
    </source>
</evidence>
<feature type="non-terminal residue" evidence="6">
    <location>
        <position position="1"/>
    </location>
</feature>
<dbReference type="InterPro" id="IPR036390">
    <property type="entry name" value="WH_DNA-bd_sf"/>
</dbReference>
<dbReference type="EMBL" id="NIXT01002704">
    <property type="protein sequence ID" value="OXE29958.1"/>
    <property type="molecule type" value="Genomic_DNA"/>
</dbReference>
<keyword evidence="4" id="KW-0804">Transcription</keyword>
<protein>
    <submittedName>
        <fullName evidence="6">LysR family transcriptional regulator</fullName>
    </submittedName>
</protein>
<dbReference type="InterPro" id="IPR000847">
    <property type="entry name" value="LysR_HTH_N"/>
</dbReference>
<sequence length="113" mass="12627">IRVIEEGSFNAAARKLNTTSSAISKRIQWLEDKIGVQLLKRTTRSISQTEAGALFYERAKVQLDSWQSVLDETRSVNQSPAGLLKIGATLAVGSKFLVHYLDDFLEKYPDITL</sequence>
<dbReference type="FunFam" id="1.10.10.10:FF:000001">
    <property type="entry name" value="LysR family transcriptional regulator"/>
    <property type="match status" value="1"/>
</dbReference>
<accession>A0A227J4X7</accession>
<reference evidence="6 7" key="1">
    <citation type="journal article" date="2017" name="Appl. Environ. Microbiol.">
        <title>Parallel evolution of two clades of a major Atlantic endemic Vibrio parahaemolyticus pathogen lineage by independent acquisition of related pathogenicity islands.</title>
        <authorList>
            <person name="Xu F."/>
            <person name="Gonzalez-Escalona N."/>
            <person name="Drees K.P."/>
            <person name="Sebra R.P."/>
            <person name="Cooper V.S."/>
            <person name="Jones S.H."/>
            <person name="Whistler C.A."/>
        </authorList>
    </citation>
    <scope>NUCLEOTIDE SEQUENCE [LARGE SCALE GENOMIC DNA]</scope>
    <source>
        <strain evidence="6 7">MAVP-3</strain>
    </source>
</reference>
<dbReference type="GO" id="GO:0000976">
    <property type="term" value="F:transcription cis-regulatory region binding"/>
    <property type="evidence" value="ECO:0007669"/>
    <property type="project" value="TreeGrafter"/>
</dbReference>
<organism evidence="6 7">
    <name type="scientific">Vibrio parahaemolyticus</name>
    <dbReference type="NCBI Taxonomy" id="670"/>
    <lineage>
        <taxon>Bacteria</taxon>
        <taxon>Pseudomonadati</taxon>
        <taxon>Pseudomonadota</taxon>
        <taxon>Gammaproteobacteria</taxon>
        <taxon>Vibrionales</taxon>
        <taxon>Vibrionaceae</taxon>
        <taxon>Vibrio</taxon>
    </lineage>
</organism>
<evidence type="ECO:0000256" key="1">
    <source>
        <dbReference type="ARBA" id="ARBA00009437"/>
    </source>
</evidence>
<evidence type="ECO:0000256" key="4">
    <source>
        <dbReference type="ARBA" id="ARBA00023163"/>
    </source>
</evidence>
<keyword evidence="3" id="KW-0238">DNA-binding</keyword>
<comment type="similarity">
    <text evidence="1">Belongs to the LysR transcriptional regulatory family.</text>
</comment>
<dbReference type="GO" id="GO:0003700">
    <property type="term" value="F:DNA-binding transcription factor activity"/>
    <property type="evidence" value="ECO:0007669"/>
    <property type="project" value="InterPro"/>
</dbReference>
<dbReference type="InterPro" id="IPR036388">
    <property type="entry name" value="WH-like_DNA-bd_sf"/>
</dbReference>
<dbReference type="Gene3D" id="1.10.10.10">
    <property type="entry name" value="Winged helix-like DNA-binding domain superfamily/Winged helix DNA-binding domain"/>
    <property type="match status" value="1"/>
</dbReference>
<dbReference type="Gene3D" id="3.40.190.10">
    <property type="entry name" value="Periplasmic binding protein-like II"/>
    <property type="match status" value="1"/>
</dbReference>
<dbReference type="PRINTS" id="PR00039">
    <property type="entry name" value="HTHLYSR"/>
</dbReference>
<name>A0A227J4X7_VIBPH</name>
<feature type="non-terminal residue" evidence="6">
    <location>
        <position position="113"/>
    </location>
</feature>
<evidence type="ECO:0000313" key="7">
    <source>
        <dbReference type="Proteomes" id="UP000214596"/>
    </source>
</evidence>
<evidence type="ECO:0000313" key="6">
    <source>
        <dbReference type="EMBL" id="OXE29958.1"/>
    </source>
</evidence>
<keyword evidence="2" id="KW-0805">Transcription regulation</keyword>
<proteinExistence type="inferred from homology"/>
<dbReference type="AlphaFoldDB" id="A0A227J4X7"/>
<feature type="domain" description="HTH lysR-type" evidence="5">
    <location>
        <begin position="1"/>
        <end position="49"/>
    </location>
</feature>
<dbReference type="PANTHER" id="PTHR30126">
    <property type="entry name" value="HTH-TYPE TRANSCRIPTIONAL REGULATOR"/>
    <property type="match status" value="1"/>
</dbReference>
<dbReference type="SUPFAM" id="SSF46785">
    <property type="entry name" value="Winged helix' DNA-binding domain"/>
    <property type="match status" value="1"/>
</dbReference>
<evidence type="ECO:0000256" key="3">
    <source>
        <dbReference type="ARBA" id="ARBA00023125"/>
    </source>
</evidence>